<evidence type="ECO:0000313" key="3">
    <source>
        <dbReference type="Proteomes" id="UP001259340"/>
    </source>
</evidence>
<keyword evidence="4" id="KW-1185">Reference proteome</keyword>
<evidence type="ECO:0008006" key="5">
    <source>
        <dbReference type="Google" id="ProtNLM"/>
    </source>
</evidence>
<comment type="caution">
    <text evidence="1">The sequence shown here is derived from an EMBL/GenBank/DDBJ whole genome shotgun (WGS) entry which is preliminary data.</text>
</comment>
<proteinExistence type="predicted"/>
<dbReference type="EMBL" id="JAPMLD010000012">
    <property type="protein sequence ID" value="MDW4826191.1"/>
    <property type="molecule type" value="Genomic_DNA"/>
</dbReference>
<dbReference type="Proteomes" id="UP001271263">
    <property type="component" value="Unassembled WGS sequence"/>
</dbReference>
<accession>A0AAW8NWW8</accession>
<gene>
    <name evidence="1" type="ORF">OS133_20320</name>
    <name evidence="2" type="ORF">OS134_19140</name>
</gene>
<reference evidence="1" key="2">
    <citation type="submission" date="2022-11" db="EMBL/GenBank/DDBJ databases">
        <title>Prophages regulate Shewanella fidelis motility and biofilm formation: implications for gut colonization dynamics in Ciona robusta.</title>
        <authorList>
            <person name="Natarajan O."/>
            <person name="Gibboney S.L."/>
            <person name="Young M.N."/>
            <person name="Lim S.J."/>
            <person name="Pluta N."/>
            <person name="Atkinson C.G.F."/>
            <person name="Leigh B.A."/>
            <person name="Liberti A."/>
            <person name="Kees E."/>
            <person name="Breitbart M."/>
            <person name="Gralnick J."/>
            <person name="Dishaw L.J."/>
        </authorList>
    </citation>
    <scope>NUCLEOTIDE SEQUENCE</scope>
    <source>
        <strain evidence="1">3313</strain>
    </source>
</reference>
<evidence type="ECO:0000313" key="1">
    <source>
        <dbReference type="EMBL" id="MDR8525963.1"/>
    </source>
</evidence>
<evidence type="ECO:0000313" key="2">
    <source>
        <dbReference type="EMBL" id="MDW4826191.1"/>
    </source>
</evidence>
<sequence>MSIDFKDISVVIQGPVQAYQGRSQEPGITHKCISSIRQYLPGATIILSTWEGQDCNGLEPDILLLNQDPGATITSYNAKGEPGKLNFNRQIVSSAEGLKQVKTAYAVKIRSDNFLTGNNFVAAQQAFPARDNASKLFTQRVVTNTSYFRRYADGQKIVMLPSDFFHFGLTEDLLKIWDLPLFADLEFNPERLGQPQYRGAPKISPHAEQVYCNAWLMRLDSQVPYLEHRHQSTPELIAYWERFMASNLVVLEPEQIELGLIDRFIPKSKRPNEISHLDWLMLYKQYCDPNATVSQFEVFKTIGWKRMLKLPFSYFKYKLKNR</sequence>
<dbReference type="Proteomes" id="UP001259340">
    <property type="component" value="Unassembled WGS sequence"/>
</dbReference>
<dbReference type="EMBL" id="JAPMLE010000001">
    <property type="protein sequence ID" value="MDR8525963.1"/>
    <property type="molecule type" value="Genomic_DNA"/>
</dbReference>
<dbReference type="Pfam" id="PF07507">
    <property type="entry name" value="WavE"/>
    <property type="match status" value="1"/>
</dbReference>
<name>A0AAW8NWW8_9GAMM</name>
<reference evidence="2 4" key="1">
    <citation type="journal article" date="2022" name="bioRxiv">
        <title>Prophages regulate Shewanella fidelis 3313 motility and biofilm formation: implications for gut colonization dynamics in Ciona robusta.</title>
        <authorList>
            <person name="Natarajan O."/>
            <person name="Gibboney S.L."/>
            <person name="Young M.N."/>
            <person name="Lim S.J."/>
            <person name="Pluta N."/>
            <person name="Atkinson C.G."/>
            <person name="Leigh B.A."/>
            <person name="Liberti A."/>
            <person name="Kees E.D."/>
            <person name="Breitbart M."/>
            <person name="Gralnick J.A."/>
            <person name="Dishaw L.J."/>
        </authorList>
    </citation>
    <scope>NUCLEOTIDE SEQUENCE [LARGE SCALE GENOMIC DNA]</scope>
    <source>
        <strain evidence="2 4">JG4066</strain>
    </source>
</reference>
<protein>
    <recommendedName>
        <fullName evidence="5">LPS biosynthesis protein WavE</fullName>
    </recommendedName>
</protein>
<dbReference type="RefSeq" id="WP_310655870.1">
    <property type="nucleotide sequence ID" value="NZ_JAPMLA010000014.1"/>
</dbReference>
<dbReference type="AlphaFoldDB" id="A0AAW8NWW8"/>
<evidence type="ECO:0000313" key="4">
    <source>
        <dbReference type="Proteomes" id="UP001271263"/>
    </source>
</evidence>
<dbReference type="InterPro" id="IPR011122">
    <property type="entry name" value="WavE"/>
</dbReference>
<organism evidence="1 3">
    <name type="scientific">Shewanella fidelis</name>
    <dbReference type="NCBI Taxonomy" id="173509"/>
    <lineage>
        <taxon>Bacteria</taxon>
        <taxon>Pseudomonadati</taxon>
        <taxon>Pseudomonadota</taxon>
        <taxon>Gammaproteobacteria</taxon>
        <taxon>Alteromonadales</taxon>
        <taxon>Shewanellaceae</taxon>
        <taxon>Shewanella</taxon>
    </lineage>
</organism>